<dbReference type="GO" id="GO:0005925">
    <property type="term" value="C:focal adhesion"/>
    <property type="evidence" value="ECO:0007669"/>
    <property type="project" value="InterPro"/>
</dbReference>
<dbReference type="GO" id="GO:0005737">
    <property type="term" value="C:cytoplasm"/>
    <property type="evidence" value="ECO:0007669"/>
    <property type="project" value="TreeGrafter"/>
</dbReference>
<dbReference type="GO" id="GO:0005886">
    <property type="term" value="C:plasma membrane"/>
    <property type="evidence" value="ECO:0007669"/>
    <property type="project" value="TreeGrafter"/>
</dbReference>
<feature type="coiled-coil region" evidence="5">
    <location>
        <begin position="2434"/>
        <end position="2461"/>
    </location>
</feature>
<evidence type="ECO:0000259" key="7">
    <source>
        <dbReference type="PROSITE" id="PS50057"/>
    </source>
</evidence>
<dbReference type="Gene3D" id="1.20.1420.10">
    <property type="entry name" value="Talin, central domain"/>
    <property type="match status" value="5"/>
</dbReference>
<dbReference type="InterPro" id="IPR036476">
    <property type="entry name" value="Talin_cent_sf"/>
</dbReference>
<dbReference type="SMART" id="SM01244">
    <property type="entry name" value="IRS"/>
    <property type="match status" value="1"/>
</dbReference>
<dbReference type="GO" id="GO:0030036">
    <property type="term" value="P:actin cytoskeleton organization"/>
    <property type="evidence" value="ECO:0007669"/>
    <property type="project" value="TreeGrafter"/>
</dbReference>
<dbReference type="InterPro" id="IPR006077">
    <property type="entry name" value="Vinculin/catenin"/>
</dbReference>
<dbReference type="Gene3D" id="2.30.29.30">
    <property type="entry name" value="Pleckstrin-homology domain (PH domain)/Phosphotyrosine-binding domain (PTB)"/>
    <property type="match status" value="1"/>
</dbReference>
<gene>
    <name evidence="9" type="primary">LOC114240276</name>
</gene>
<dbReference type="Pfam" id="PF00373">
    <property type="entry name" value="FERM_M"/>
    <property type="match status" value="1"/>
</dbReference>
<dbReference type="GO" id="GO:0030182">
    <property type="term" value="P:neuron differentiation"/>
    <property type="evidence" value="ECO:0007669"/>
    <property type="project" value="UniProtKB-ARBA"/>
</dbReference>
<dbReference type="SUPFAM" id="SSF47031">
    <property type="entry name" value="Second domain of FERM"/>
    <property type="match status" value="1"/>
</dbReference>
<dbReference type="InterPro" id="IPR019748">
    <property type="entry name" value="FERM_central"/>
</dbReference>
<dbReference type="PANTHER" id="PTHR19981:SF1">
    <property type="entry name" value="RHEA, ISOFORM B"/>
    <property type="match status" value="1"/>
</dbReference>
<dbReference type="PROSITE" id="PS50057">
    <property type="entry name" value="FERM_3"/>
    <property type="match status" value="1"/>
</dbReference>
<dbReference type="FunFam" id="2.30.29.30:FF:000028">
    <property type="entry name" value="Talin 2"/>
    <property type="match status" value="1"/>
</dbReference>
<reference evidence="9" key="1">
    <citation type="submission" date="2025-08" db="UniProtKB">
        <authorList>
            <consortium name="RefSeq"/>
        </authorList>
    </citation>
    <scope>IDENTIFICATION</scope>
    <source>
        <tissue evidence="9">Silk gland</tissue>
    </source>
</reference>
<dbReference type="InterPro" id="IPR019749">
    <property type="entry name" value="Band_41_domain"/>
</dbReference>
<dbReference type="KEGG" id="bman:114240276"/>
<dbReference type="InterPro" id="IPR035964">
    <property type="entry name" value="I/LWEQ_dom_sf"/>
</dbReference>
<dbReference type="InterPro" id="IPR000299">
    <property type="entry name" value="FERM_domain"/>
</dbReference>
<dbReference type="InterPro" id="IPR015224">
    <property type="entry name" value="Talin_cent"/>
</dbReference>
<dbReference type="FunFam" id="1.20.80.10:FF:000007">
    <property type="entry name" value="Talin 2"/>
    <property type="match status" value="1"/>
</dbReference>
<dbReference type="SUPFAM" id="SSF109885">
    <property type="entry name" value="I/LWEQ domain"/>
    <property type="match status" value="2"/>
</dbReference>
<dbReference type="GO" id="GO:0009887">
    <property type="term" value="P:animal organ morphogenesis"/>
    <property type="evidence" value="ECO:0007669"/>
    <property type="project" value="UniProtKB-ARBA"/>
</dbReference>
<comment type="similarity">
    <text evidence="2">Belongs to the vinculin/alpha-catenin family.</text>
</comment>
<dbReference type="CDD" id="cd14473">
    <property type="entry name" value="FERM_B-lobe"/>
    <property type="match status" value="1"/>
</dbReference>
<evidence type="ECO:0000256" key="3">
    <source>
        <dbReference type="ARBA" id="ARBA00022490"/>
    </source>
</evidence>
<dbReference type="Gene3D" id="1.20.120.230">
    <property type="entry name" value="Alpha-catenin/vinculin-like"/>
    <property type="match status" value="8"/>
</dbReference>
<dbReference type="CDD" id="cd10569">
    <property type="entry name" value="FERM_C_Talin"/>
    <property type="match status" value="1"/>
</dbReference>
<dbReference type="CDD" id="cd17090">
    <property type="entry name" value="FERM_F1_TLN"/>
    <property type="match status" value="1"/>
</dbReference>
<comment type="subcellular location">
    <subcellularLocation>
        <location evidence="1">Cytoplasm</location>
        <location evidence="1">Cytoskeleton</location>
    </subcellularLocation>
</comment>
<dbReference type="SUPFAM" id="SSF47220">
    <property type="entry name" value="alpha-catenin/vinculin-like"/>
    <property type="match status" value="4"/>
</dbReference>
<feature type="domain" description="FERM" evidence="7">
    <location>
        <begin position="87"/>
        <end position="409"/>
    </location>
</feature>
<dbReference type="SUPFAM" id="SSF50729">
    <property type="entry name" value="PH domain-like"/>
    <property type="match status" value="1"/>
</dbReference>
<dbReference type="Gene3D" id="3.10.20.90">
    <property type="entry name" value="Phosphatidylinositol 3-kinase Catalytic Subunit, Chain A, domain 1"/>
    <property type="match status" value="2"/>
</dbReference>
<dbReference type="PANTHER" id="PTHR19981">
    <property type="entry name" value="TALIN"/>
    <property type="match status" value="1"/>
</dbReference>
<dbReference type="GO" id="GO:0098609">
    <property type="term" value="P:cell-cell adhesion"/>
    <property type="evidence" value="ECO:0007669"/>
    <property type="project" value="TreeGrafter"/>
</dbReference>
<dbReference type="Gene3D" id="1.20.80.10">
    <property type="match status" value="1"/>
</dbReference>
<evidence type="ECO:0000256" key="6">
    <source>
        <dbReference type="SAM" id="MobiDB-lite"/>
    </source>
</evidence>
<dbReference type="InterPro" id="IPR032425">
    <property type="entry name" value="FERM_f0"/>
</dbReference>
<dbReference type="Proteomes" id="UP000504629">
    <property type="component" value="Unplaced"/>
</dbReference>
<keyword evidence="8" id="KW-1185">Reference proteome</keyword>
<dbReference type="GO" id="GO:0051015">
    <property type="term" value="F:actin filament binding"/>
    <property type="evidence" value="ECO:0007669"/>
    <property type="project" value="InterPro"/>
</dbReference>
<evidence type="ECO:0000256" key="5">
    <source>
        <dbReference type="SAM" id="Coils"/>
    </source>
</evidence>
<evidence type="ECO:0000313" key="8">
    <source>
        <dbReference type="Proteomes" id="UP000504629"/>
    </source>
</evidence>
<dbReference type="GO" id="GO:0005178">
    <property type="term" value="F:integrin binding"/>
    <property type="evidence" value="ECO:0007669"/>
    <property type="project" value="TreeGrafter"/>
</dbReference>
<dbReference type="GO" id="GO:0005856">
    <property type="term" value="C:cytoskeleton"/>
    <property type="evidence" value="ECO:0007669"/>
    <property type="project" value="UniProtKB-SubCell"/>
</dbReference>
<dbReference type="Gene3D" id="1.20.120.810">
    <property type="entry name" value="Vinculin, Vh2 four-helix bundle"/>
    <property type="match status" value="1"/>
</dbReference>
<dbReference type="GO" id="GO:0001726">
    <property type="term" value="C:ruffle"/>
    <property type="evidence" value="ECO:0007669"/>
    <property type="project" value="InterPro"/>
</dbReference>
<dbReference type="OrthoDB" id="29742at2759"/>
<dbReference type="Pfam" id="PF09141">
    <property type="entry name" value="Talin_middle"/>
    <property type="match status" value="3"/>
</dbReference>
<protein>
    <submittedName>
        <fullName evidence="9">Talin-B-like</fullName>
    </submittedName>
</protein>
<dbReference type="Pfam" id="PF01044">
    <property type="entry name" value="Vinculin"/>
    <property type="match status" value="1"/>
</dbReference>
<organism evidence="8 9">
    <name type="scientific">Bombyx mandarina</name>
    <name type="common">Wild silk moth</name>
    <name type="synonym">Wild silkworm</name>
    <dbReference type="NCBI Taxonomy" id="7092"/>
    <lineage>
        <taxon>Eukaryota</taxon>
        <taxon>Metazoa</taxon>
        <taxon>Ecdysozoa</taxon>
        <taxon>Arthropoda</taxon>
        <taxon>Hexapoda</taxon>
        <taxon>Insecta</taxon>
        <taxon>Pterygota</taxon>
        <taxon>Neoptera</taxon>
        <taxon>Endopterygota</taxon>
        <taxon>Lepidoptera</taxon>
        <taxon>Glossata</taxon>
        <taxon>Ditrysia</taxon>
        <taxon>Bombycoidea</taxon>
        <taxon>Bombycidae</taxon>
        <taxon>Bombycinae</taxon>
        <taxon>Bombyx</taxon>
    </lineage>
</organism>
<accession>A0A6J2JBQ7</accession>
<dbReference type="SMART" id="SM00295">
    <property type="entry name" value="B41"/>
    <property type="match status" value="1"/>
</dbReference>
<evidence type="ECO:0000256" key="4">
    <source>
        <dbReference type="ARBA" id="ARBA00023212"/>
    </source>
</evidence>
<dbReference type="Pfam" id="PF16511">
    <property type="entry name" value="FERM_f0"/>
    <property type="match status" value="1"/>
</dbReference>
<dbReference type="InterPro" id="IPR035963">
    <property type="entry name" value="FERM_2"/>
</dbReference>
<evidence type="ECO:0000256" key="2">
    <source>
        <dbReference type="ARBA" id="ARBA00008376"/>
    </source>
</evidence>
<feature type="coiled-coil region" evidence="5">
    <location>
        <begin position="3097"/>
        <end position="3138"/>
    </location>
</feature>
<dbReference type="InterPro" id="IPR036723">
    <property type="entry name" value="Alpha-catenin/vinculin-like_sf"/>
</dbReference>
<name>A0A6J2JBQ7_BOMMA</name>
<dbReference type="RefSeq" id="XP_028026547.1">
    <property type="nucleotide sequence ID" value="XM_028170746.1"/>
</dbReference>
<dbReference type="GeneID" id="114240276"/>
<dbReference type="SUPFAM" id="SSF109880">
    <property type="entry name" value="A middle domain of Talin 1"/>
    <property type="match status" value="3"/>
</dbReference>
<keyword evidence="5" id="KW-0175">Coiled coil</keyword>
<keyword evidence="3" id="KW-0963">Cytoplasm</keyword>
<dbReference type="InterPro" id="IPR011993">
    <property type="entry name" value="PH-like_dom_sf"/>
</dbReference>
<feature type="region of interest" description="Disordered" evidence="6">
    <location>
        <begin position="2106"/>
        <end position="2139"/>
    </location>
</feature>
<keyword evidence="4" id="KW-0206">Cytoskeleton</keyword>
<feature type="coiled-coil region" evidence="5">
    <location>
        <begin position="2163"/>
        <end position="2197"/>
    </location>
</feature>
<proteinExistence type="inferred from homology"/>
<evidence type="ECO:0000313" key="9">
    <source>
        <dbReference type="RefSeq" id="XP_028026547.1"/>
    </source>
</evidence>
<dbReference type="GO" id="GO:0005200">
    <property type="term" value="F:structural constituent of cytoskeleton"/>
    <property type="evidence" value="ECO:0007669"/>
    <property type="project" value="InterPro"/>
</dbReference>
<sequence length="3775" mass="419152">MAPISIKIIMDDGAVTRKVKFDSTLSVAKAHEIVKEKFNLPADSKDYGLFLRSADNDVSGVWLDYNRNLDYYMLRDGDTLDYLPKERLLKVKILDGTVKTLKLDQSKQIGELMRVICGRIGITNHDEYGLCWMEDEKVENKPRSTGTLTAKTLQSGRDAQFEELSKKLHTDDNVKWLDHHKTLRELSLDETTPFLLKRKLFYSDKNVDERDPMQLNLLYLQTRDAILNLTHPVTEKEAIEFAGIQCQIHYGDYQEDRFKPGFISNMNEYLPSQYSGSWGVEKKIIKAYKKHQGLTPLHAKSLYIKTARDLPTFGVTFFLVKEKMKGKKKLIPRLLGINAESILRLDETTKEILQVWPLTHVKTYNVANAEAFILNFGEYSEEPYTVKTRDANQIRDILEGYIDLIGKKLLAKHNFSSSDRMIITEDEVAPSKLNTIQYIANNPNKIVEHSFVGPSKIISYENASECRQGTQIMTVQKILTMGQLQQQQHAVVGELPQRGDMSMDCIRKLNRLNSNSVKMVTFLTDPTDDNIRQAQDILRTINEDKPIIVDGLRKAAENQSNPEMTKKMLEDLQELEELLRSLNECMEPNKYKLSEADEAACRIADLSTQIYFSMDPRTRRRSDLLNRSRKSFIADEKMDKTLRRASFIAAATTTLHALNAAQNDIAKECGDLELTPVQQAQLQESTSENVRKLSAAVALYLMAHADPQMVDYQAAINSLNMIRELVPEITKDSLAWKSMKDNEAAEGVVKDINSLCSMTSRLCTFTGPDDHEKMQEACNGYADVSRKLLCALGRGGNMDKEVEIIDLSKNVGDKSSNLLDAVDKLLGEVPDDDSSASKEVADAKSRVAYCARDLLACAQLTAPSLHEPHCRSALMAASEALSSSVQHLALVWKPLVEDPSRNHHREALKHNSLLIARALDALKNAVGSLGDSESSDTGDDQKQRELRRLKFINSAAQAKKNLEDARNELNEPAICQLMREEDAARLQSGLADKLAQLNAAIAALISSTSDRDNPDYATADLAVGTISELLPQVVYDAKVLSSNKSPEDCEALLDSIRALCDASRSICESAEQGKSLSEGAVQFAEASEKMACQTDSNFNPDKENRIKDLVSEACASASQLLTKVQQLSETVGGDVGEQLDKEGIKVADATQNLITAAQLTAPLISNARCQSALLSSVDAVSRSSQQLQNCWRQLQHPHVVLLDHDRKLLEDKLDHIRKACQEDPKGPSEQQRLQFIRTLPSAKQNLQTAEDLIYKPVSKRVSSRDVPALEHRLQQSVARHNASVADLLAATADGDNPDYERADAAIRSITETMPEMVEDARALSATGDETSRNALLDHIKALCEATKALCGSVEDPKEFKESAARLSEASQKLKFVFSSNKNPRNQQKEQEIMDLTSSACGAASQLLSKVQQMSVEVGGDAGERLDGVGTRVAETTKNMLTTAQLTAPSISDARCQSALLSSVDAVSGSSQQLQNCWRQLQHPHVVLLDHDHKLLEDKLDHIRKACQEDPKGPNEQQRLQFIRTFPSAKQNLQTAEDLIYKPVSKRVSSRDVPALEHRLQQSVARHNASVADLLAATADGDNPDYERADAAIRSITETMPEMVEDARALSATGDETSRKALLDRIKALCEATKALCGSVEDPKEFKESAARLSEASQKLKFVFSSNKNPRNQQKEQEIMDLTSSACGAASQLLSKVQQMSVEVGGDAGERLDGAGTRVAETTKNMLTTAQLTAPSISDARCQSALLSSVDTVSGSSQQLQNCWRQLQHPDVVQLNQDCKQLEDHLEHVRRACRIPIDDTTTEKQLPSRREQQRLKFIRTLPSARHNLQAAENLLNEPVNKRVSSRDVPSLEHRLQQSVARHNANVANLLAATADAENPDYERANEAIKIITETMPIIVEDAKALSCTQDGESRKALLERIKALCEATKSLCGYAEDPMELKESTSKLSDASQKLKFVFSSNRDPTSLQKEQKIIDLASSACSTASQMLSKVQQISEEIGGDAGMTLDVAGTRVVDSTKNMLTTAQLTSPSIEEPSCRSALLAAVDGVSNSSQELQDCWKQLRHPQIGVLDYEHKLLEDELEQIRVACQDADLQEPTKIPITEKPKVLQKPSSIKPGIATKPSLKTKPLTGPVVKTGDGSVDKLRENQLKSPVAASHVQSSSVNADQEKLLERLKTTVDEANKKIREVEDKIKQANEFGEVKPLLNISSSELSNKKKKIQDNLALASVQVASLVAVNYADKIDYETAQKSIKSLPQLTSDIVQDGILTSNTLKTDARKAFLDDMLNYCEATKQLCDTAKNDRGKINEAAIDFGDKSTKLLYSISCDADPALEKEIISRAKQIGDSASRLAMAAAHFAQDWSDGGVNLQNICDGGANCVDAVGKLVYTSKLVSPTINNKYSQEALITSADVVSEHLKTFSSVWKPLSSDPRQAKDVYKLNEEAQNLEKLLEDLRGDVKDGKIAKAREEEKLVIESSPLRQLSCEILSGALKSSECMELPVSMRQKYKDYAYNLKNALKDLDLANDRYRRAPYDTDRAIDLESAIENMKISLLQTRPKVNDAESSNVVDIRDFLQDLTIEADKLTERASEIHSECDHDNIEKIKENCHEISSKAFELMHEGNQDGEVLEQFGEECNDRIKTLRSVLEKCQDQKTKELEHRLEALEESCKLYWFAAKCNLSTARSAALDATLNDLNDIQRRVIKTLLPANEVQGAVTMRKRPPVPPKPQMKAKLSGAVAAAAKQASNSEHLAAAFTDYIADIASSDYGSNGEKRDLLLAHLYKLVDLMKILSLTVNKRVATWQPVEDPEVSRITEQILREIENPESKFSAAESSTQNQLFSADNAYQMLLPNDKIKIIDEQKLNKKLHQYSSKLSGTCTDILQSLSQPSSLPQVLAGAVHSAAQLGDVARAHRTKDPVHNSRIEDAIQDLSFATYNVLKTAEYASRDLDHPVSRRRLLDALRQLNESINTLVRCCSPGPSSEMTRMKRHLQLQTSTSQFQHPTCGLPYLHCVDALNNQKDVLSKLKNEEAMPRDELIKDLGYITSAVCNSSEYFQQCAYLMSISEQDLSAAKEGLVDIRKIQKSIGAVRDSCIRLIRTEHIDDIKEDIPKLKNQMKDLTQSLTEAQDKIKDEKLSKDLAQSKTEVDSIFGAICRALDKNEETKIAPLTMDLMSVLKNTDNIIENPALIPTPKTLSADTRQRCEEISNSSKVLLSITQDLVDEVSRSPEEPEMMTWVMFGSNSKKVLKAFDELLKTVQINGQRAGIILGSPEDTSEISDSPVKSFLDTQLEIANKWLNKPTCKAATKSAGQKAAKTIIDVAEKMAEDMTPAEKLEWKQMFHETDVLLNDCCQRYDQEKYSIFSHRLKDLKKLIERGVVTRVVEDFMDQEEPLADLDILVDSEKDEKKRQYLLEKKIAELLAQLGRVTRTARFVADTGTGDQALTDQLKQCSNQTELLAPMLVKAAQERLAKPNDQAIIDNYKSMLAQYAESVSKVRDLCDQAVDPMEFVQTAGETMQRLREESALTNDTLKGAQTSYVISKLGGRVISVTMKSNDVRDDPELAAALRVLTAAAAPPRASRLPDWKDATAQILRTTGEVESMLGGEGIFKKQPEPDQPIYSVALDLHTAVRGWSSRDNEIVGVAKRMAVLMAKLSEYMNTDKKRNLLITSKKIVEESHEVAYLAKKLAGECTDVRIKTNLLNACERIPTISAQLKMLTTVKGSSLGRQGTEEDKEAMNMLVGNAQSLMLSIQDVVKAAASASVKIMSQTGPRIKWVRKTYY</sequence>
<dbReference type="InterPro" id="IPR014352">
    <property type="entry name" value="FERM/acyl-CoA-bd_prot_sf"/>
</dbReference>
<evidence type="ECO:0000256" key="1">
    <source>
        <dbReference type="ARBA" id="ARBA00004245"/>
    </source>
</evidence>